<dbReference type="Proteomes" id="UP000018144">
    <property type="component" value="Unassembled WGS sequence"/>
</dbReference>
<dbReference type="OrthoDB" id="3497689at2759"/>
<dbReference type="AlphaFoldDB" id="U4KWP5"/>
<gene>
    <name evidence="3" type="ORF">PCON_05514</name>
</gene>
<keyword evidence="3" id="KW-0547">Nucleotide-binding</keyword>
<sequence>MLPTRMHTRPQKPDDPVYGTETRSPAEICIAMFYANYSQARKAVVHDQFPQCEIRILVATDVYGVGVNIPRVRRVIQWGLQGCWCGVPRAAIYRDPAIFLRRVL</sequence>
<feature type="domain" description="Helicase C-terminal" evidence="2">
    <location>
        <begin position="27"/>
        <end position="81"/>
    </location>
</feature>
<keyword evidence="3" id="KW-0347">Helicase</keyword>
<feature type="compositionally biased region" description="Basic residues" evidence="1">
    <location>
        <begin position="1"/>
        <end position="10"/>
    </location>
</feature>
<dbReference type="Gene3D" id="3.40.50.300">
    <property type="entry name" value="P-loop containing nucleotide triphosphate hydrolases"/>
    <property type="match status" value="1"/>
</dbReference>
<dbReference type="EMBL" id="HF935277">
    <property type="protein sequence ID" value="CCX05927.1"/>
    <property type="molecule type" value="Genomic_DNA"/>
</dbReference>
<evidence type="ECO:0000313" key="4">
    <source>
        <dbReference type="Proteomes" id="UP000018144"/>
    </source>
</evidence>
<evidence type="ECO:0000256" key="1">
    <source>
        <dbReference type="SAM" id="MobiDB-lite"/>
    </source>
</evidence>
<dbReference type="Pfam" id="PF00271">
    <property type="entry name" value="Helicase_C"/>
    <property type="match status" value="1"/>
</dbReference>
<dbReference type="InterPro" id="IPR027417">
    <property type="entry name" value="P-loop_NTPase"/>
</dbReference>
<reference evidence="3 4" key="1">
    <citation type="journal article" date="2013" name="PLoS Genet.">
        <title>The genome and development-dependent transcriptomes of Pyronema confluens: a window into fungal evolution.</title>
        <authorList>
            <person name="Traeger S."/>
            <person name="Altegoer F."/>
            <person name="Freitag M."/>
            <person name="Gabaldon T."/>
            <person name="Kempken F."/>
            <person name="Kumar A."/>
            <person name="Marcet-Houben M."/>
            <person name="Poggeler S."/>
            <person name="Stajich J.E."/>
            <person name="Nowrousian M."/>
        </authorList>
    </citation>
    <scope>NUCLEOTIDE SEQUENCE [LARGE SCALE GENOMIC DNA]</scope>
    <source>
        <strain evidence="4">CBS 100304</strain>
        <tissue evidence="3">Vegetative mycelium</tissue>
    </source>
</reference>
<dbReference type="SUPFAM" id="SSF52540">
    <property type="entry name" value="P-loop containing nucleoside triphosphate hydrolases"/>
    <property type="match status" value="1"/>
</dbReference>
<organism evidence="3 4">
    <name type="scientific">Pyronema omphalodes (strain CBS 100304)</name>
    <name type="common">Pyronema confluens</name>
    <dbReference type="NCBI Taxonomy" id="1076935"/>
    <lineage>
        <taxon>Eukaryota</taxon>
        <taxon>Fungi</taxon>
        <taxon>Dikarya</taxon>
        <taxon>Ascomycota</taxon>
        <taxon>Pezizomycotina</taxon>
        <taxon>Pezizomycetes</taxon>
        <taxon>Pezizales</taxon>
        <taxon>Pyronemataceae</taxon>
        <taxon>Pyronema</taxon>
    </lineage>
</organism>
<evidence type="ECO:0000259" key="2">
    <source>
        <dbReference type="Pfam" id="PF00271"/>
    </source>
</evidence>
<dbReference type="GO" id="GO:0004386">
    <property type="term" value="F:helicase activity"/>
    <property type="evidence" value="ECO:0007669"/>
    <property type="project" value="UniProtKB-KW"/>
</dbReference>
<protein>
    <submittedName>
        <fullName evidence="3">Similar to Putative ATP-dependent RNA helicase R290 acc. no. Q5UPX0</fullName>
    </submittedName>
</protein>
<dbReference type="InterPro" id="IPR001650">
    <property type="entry name" value="Helicase_C-like"/>
</dbReference>
<keyword evidence="4" id="KW-1185">Reference proteome</keyword>
<keyword evidence="3" id="KW-0378">Hydrolase</keyword>
<accession>U4KWP5</accession>
<evidence type="ECO:0000313" key="3">
    <source>
        <dbReference type="EMBL" id="CCX05927.1"/>
    </source>
</evidence>
<name>U4KWP5_PYROM</name>
<proteinExistence type="predicted"/>
<feature type="region of interest" description="Disordered" evidence="1">
    <location>
        <begin position="1"/>
        <end position="21"/>
    </location>
</feature>
<keyword evidence="3" id="KW-0067">ATP-binding</keyword>